<evidence type="ECO:0000313" key="5">
    <source>
        <dbReference type="EMBL" id="MBB5780412.1"/>
    </source>
</evidence>
<dbReference type="PROSITE" id="PS01124">
    <property type="entry name" value="HTH_ARAC_FAMILY_2"/>
    <property type="match status" value="1"/>
</dbReference>
<dbReference type="PROSITE" id="PS00041">
    <property type="entry name" value="HTH_ARAC_FAMILY_1"/>
    <property type="match status" value="1"/>
</dbReference>
<dbReference type="PANTHER" id="PTHR43130">
    <property type="entry name" value="ARAC-FAMILY TRANSCRIPTIONAL REGULATOR"/>
    <property type="match status" value="1"/>
</dbReference>
<feature type="domain" description="HTH araC/xylS-type" evidence="4">
    <location>
        <begin position="218"/>
        <end position="316"/>
    </location>
</feature>
<evidence type="ECO:0000259" key="4">
    <source>
        <dbReference type="PROSITE" id="PS01124"/>
    </source>
</evidence>
<evidence type="ECO:0000256" key="2">
    <source>
        <dbReference type="ARBA" id="ARBA00023125"/>
    </source>
</evidence>
<dbReference type="InterPro" id="IPR018060">
    <property type="entry name" value="HTH_AraC"/>
</dbReference>
<dbReference type="GO" id="GO:0003700">
    <property type="term" value="F:DNA-binding transcription factor activity"/>
    <property type="evidence" value="ECO:0007669"/>
    <property type="project" value="InterPro"/>
</dbReference>
<gene>
    <name evidence="5" type="ORF">HD596_007168</name>
</gene>
<dbReference type="CDD" id="cd03137">
    <property type="entry name" value="GATase1_AraC_1"/>
    <property type="match status" value="1"/>
</dbReference>
<dbReference type="InterPro" id="IPR029062">
    <property type="entry name" value="Class_I_gatase-like"/>
</dbReference>
<accession>A0A7W9GAV8</accession>
<dbReference type="GO" id="GO:0043565">
    <property type="term" value="F:sequence-specific DNA binding"/>
    <property type="evidence" value="ECO:0007669"/>
    <property type="project" value="InterPro"/>
</dbReference>
<keyword evidence="2" id="KW-0238">DNA-binding</keyword>
<organism evidence="5 6">
    <name type="scientific">Nonomuraea jabiensis</name>
    <dbReference type="NCBI Taxonomy" id="882448"/>
    <lineage>
        <taxon>Bacteria</taxon>
        <taxon>Bacillati</taxon>
        <taxon>Actinomycetota</taxon>
        <taxon>Actinomycetes</taxon>
        <taxon>Streptosporangiales</taxon>
        <taxon>Streptosporangiaceae</taxon>
        <taxon>Nonomuraea</taxon>
    </lineage>
</organism>
<keyword evidence="6" id="KW-1185">Reference proteome</keyword>
<keyword evidence="1" id="KW-0805">Transcription regulation</keyword>
<proteinExistence type="predicted"/>
<dbReference type="Gene3D" id="1.10.10.60">
    <property type="entry name" value="Homeodomain-like"/>
    <property type="match status" value="1"/>
</dbReference>
<dbReference type="SUPFAM" id="SSF52317">
    <property type="entry name" value="Class I glutamine amidotransferase-like"/>
    <property type="match status" value="1"/>
</dbReference>
<dbReference type="EMBL" id="JACHMB010000001">
    <property type="protein sequence ID" value="MBB5780412.1"/>
    <property type="molecule type" value="Genomic_DNA"/>
</dbReference>
<protein>
    <submittedName>
        <fullName evidence="5">Transcriptional regulator GlxA family with amidase domain</fullName>
    </submittedName>
</protein>
<evidence type="ECO:0000256" key="3">
    <source>
        <dbReference type="ARBA" id="ARBA00023163"/>
    </source>
</evidence>
<dbReference type="InterPro" id="IPR009057">
    <property type="entry name" value="Homeodomain-like_sf"/>
</dbReference>
<dbReference type="InterPro" id="IPR018062">
    <property type="entry name" value="HTH_AraC-typ_CS"/>
</dbReference>
<comment type="caution">
    <text evidence="5">The sequence shown here is derived from an EMBL/GenBank/DDBJ whole genome shotgun (WGS) entry which is preliminary data.</text>
</comment>
<sequence>MVARLIVMIGYDGIELVDVASVTTGFDHANQQGADPAYEVVFATPMGRPVRCDSGLELSAQHRIDGMSGPIDTLVVSGGRGHAAAAANPRFVSQVLRLAGLSRRVASVCTGASVLAAAGLLDHRRATTHWYYAGQLAARYPRVNVDPAPIFIRDGAVATSGGVTAALDLTLAFIEEDHGAELARRVAMGMVAYLKRPGNQAQVSLFNRIPRSDQAVVRRVIDHVISNLDGDLSVSRLAALAGVSERHLSRLFVEHVGRTPSRLVRDARLEAASQLLTGSREPVAAIARRCGFTSAESLRQAFVAWAGVSPSRFRARAAGHEPGP</sequence>
<reference evidence="5 6" key="1">
    <citation type="submission" date="2020-08" db="EMBL/GenBank/DDBJ databases">
        <title>Sequencing the genomes of 1000 actinobacteria strains.</title>
        <authorList>
            <person name="Klenk H.-P."/>
        </authorList>
    </citation>
    <scope>NUCLEOTIDE SEQUENCE [LARGE SCALE GENOMIC DNA]</scope>
    <source>
        <strain evidence="5 6">DSM 45507</strain>
    </source>
</reference>
<dbReference type="SUPFAM" id="SSF46689">
    <property type="entry name" value="Homeodomain-like"/>
    <property type="match status" value="2"/>
</dbReference>
<dbReference type="Gene3D" id="3.40.50.880">
    <property type="match status" value="1"/>
</dbReference>
<dbReference type="InterPro" id="IPR052158">
    <property type="entry name" value="INH-QAR"/>
</dbReference>
<dbReference type="SMART" id="SM00342">
    <property type="entry name" value="HTH_ARAC"/>
    <property type="match status" value="1"/>
</dbReference>
<dbReference type="AlphaFoldDB" id="A0A7W9GAV8"/>
<dbReference type="Pfam" id="PF01965">
    <property type="entry name" value="DJ-1_PfpI"/>
    <property type="match status" value="1"/>
</dbReference>
<dbReference type="PANTHER" id="PTHR43130:SF3">
    <property type="entry name" value="HTH-TYPE TRANSCRIPTIONAL REGULATOR RV1931C"/>
    <property type="match status" value="1"/>
</dbReference>
<dbReference type="InterPro" id="IPR002818">
    <property type="entry name" value="DJ-1/PfpI"/>
</dbReference>
<evidence type="ECO:0000256" key="1">
    <source>
        <dbReference type="ARBA" id="ARBA00023015"/>
    </source>
</evidence>
<dbReference type="RefSeq" id="WP_185073842.1">
    <property type="nucleotide sequence ID" value="NZ_JACHMB010000001.1"/>
</dbReference>
<dbReference type="Pfam" id="PF12833">
    <property type="entry name" value="HTH_18"/>
    <property type="match status" value="1"/>
</dbReference>
<keyword evidence="3" id="KW-0804">Transcription</keyword>
<name>A0A7W9GAV8_9ACTN</name>
<evidence type="ECO:0000313" key="6">
    <source>
        <dbReference type="Proteomes" id="UP000579153"/>
    </source>
</evidence>
<dbReference type="Proteomes" id="UP000579153">
    <property type="component" value="Unassembled WGS sequence"/>
</dbReference>